<comment type="caution">
    <text evidence="1">The sequence shown here is derived from an EMBL/GenBank/DDBJ whole genome shotgun (WGS) entry which is preliminary data.</text>
</comment>
<protein>
    <submittedName>
        <fullName evidence="1">RHS repeat protein</fullName>
    </submittedName>
</protein>
<dbReference type="NCBIfam" id="TIGR01643">
    <property type="entry name" value="YD_repeat_2x"/>
    <property type="match status" value="1"/>
</dbReference>
<reference evidence="1" key="1">
    <citation type="submission" date="2022-03" db="EMBL/GenBank/DDBJ databases">
        <title>De novo assembled genomes of Belliella spp. (Cyclobacteriaceae) strains.</title>
        <authorList>
            <person name="Szabo A."/>
            <person name="Korponai K."/>
            <person name="Felfoldi T."/>
        </authorList>
    </citation>
    <scope>NUCLEOTIDE SEQUENCE</scope>
    <source>
        <strain evidence="1">DSM 111904</strain>
    </source>
</reference>
<dbReference type="RefSeq" id="WP_241349923.1">
    <property type="nucleotide sequence ID" value="NZ_JAKZGP010000080.1"/>
</dbReference>
<name>A0ABS9V5L2_9BACT</name>
<dbReference type="InterPro" id="IPR006530">
    <property type="entry name" value="YD"/>
</dbReference>
<dbReference type="Gene3D" id="2.180.10.10">
    <property type="entry name" value="RHS repeat-associated core"/>
    <property type="match status" value="1"/>
</dbReference>
<accession>A0ABS9V5L2</accession>
<proteinExistence type="predicted"/>
<dbReference type="Proteomes" id="UP001165489">
    <property type="component" value="Unassembled WGS sequence"/>
</dbReference>
<evidence type="ECO:0000313" key="1">
    <source>
        <dbReference type="EMBL" id="MCH7411489.1"/>
    </source>
</evidence>
<dbReference type="Pfam" id="PF05593">
    <property type="entry name" value="RHS_repeat"/>
    <property type="match status" value="1"/>
</dbReference>
<evidence type="ECO:0000313" key="2">
    <source>
        <dbReference type="Proteomes" id="UP001165489"/>
    </source>
</evidence>
<dbReference type="InterPro" id="IPR031325">
    <property type="entry name" value="RHS_repeat"/>
</dbReference>
<organism evidence="1 2">
    <name type="scientific">Belliella filtrata</name>
    <dbReference type="NCBI Taxonomy" id="2923435"/>
    <lineage>
        <taxon>Bacteria</taxon>
        <taxon>Pseudomonadati</taxon>
        <taxon>Bacteroidota</taxon>
        <taxon>Cytophagia</taxon>
        <taxon>Cytophagales</taxon>
        <taxon>Cyclobacteriaceae</taxon>
        <taxon>Belliella</taxon>
    </lineage>
</organism>
<gene>
    <name evidence="1" type="ORF">MM239_19025</name>
</gene>
<keyword evidence="2" id="KW-1185">Reference proteome</keyword>
<sequence length="1239" mass="140220">MKKKLYLILFICISLESLGQGVISHYIPVIPSPTSSQLAIYGDIPVSNYTGIPSISIPLYSIEAGKITLPINLTYHSSGIKVSQDAGWVGLGWSLSGANGVITRQINGIDDFDLYRGYIKTPELPSEYQLNVNLKRTQIDPFTSNEVVFSYEPNFPNEFSKLELAEKNLYDLQPDDFYFNFFGYSGKLHFDKQNGTKVTGTVVDQNNMRFVFDLNTKEWEVIDGNGIKYYFKKTEITRSVSNETVSYSINVSPNGTQSPDIVTAWYIDKVIIPNGDQIIFHYEETGRWIKSPVFIGENSNRPSSLYINSGYGISATDQDGFSTYFATQSLVNEPYLTRIEFPDGYILFNSNTTERLDREKWSISSTNIKVPFLDNFSVFTKNNVLIKKVSFSYGYFRSDKLSAPDKTDFLRLKLNSVKEAFNEGGALIEKTPYVFNYNNIELPKKNSFSIDHWGYFNGSDNQSIKGYKFLNRPNESTQHVVNQIITTSKPRFTPKFNYTNNGLNIYMIGANRNPHPQNAKAAVLESIEYPTGGFTKFVYESNDYYNYIDPIDDEFSVNHLVHSGTTEKSFTLYKDTFVFLSFNLVNHYYQHDPNNLNVMNNMTAVLEKIDGSRILRFLPSDFQMDGIPGGNNNVDQMVADVCVLLSAGTYKIKVDNGGQFYLSLSLEAKYDQLIQTTKKIGPGLRIKSIENFDSNGIDMLHKKVYSYTEGNLSSGRMLTPLQNFHNETDLIYNALTGSYFQPCCYLNSINYASSFPPLKNIVSSSSSIIPLGSSAQGSAIGYGIVTESIQDKNNLNLGKTVYFYKNTEDSKPSLLIPNIPYTKQTTNGQLTKVQVFSSSNNLVKEKLYSYKKNPTQAKTLRAIKLHRSYNDWIDPQIGRFPFSSLPVFFGTYNIHSDWFHLDSEIVNEYNNDGVLMISDTLRYEYGNPQHKLVTKIQKRSSKGHNYLIKNSYSADHPSGTGMTSSDYNKMINDNILNPIILKEEFFNDKKINGQIFGYGINSNSGQIVLKNKKSLNVLTNSFEIDDLFIQYNKKDLLTEYKLKNDQVVNSIIWSYNNQKPVAKIINADANQSSYTSFETEEKGGWTYSGTPVTSSISRTGRKYYNLGTGNITKSSTGASSSKPFLLTFWARQASGTGNWTFMGQTENLTTEWKLIQRTVTSSSVSVSGSGIYVDELRLHPADAMMTTYTYDPLIGMTSQTDPNGVTSYYEYDSFGRLLNIRDKDRNVLETFEYNYSNQP</sequence>
<dbReference type="EMBL" id="JAKZGP010000080">
    <property type="protein sequence ID" value="MCH7411489.1"/>
    <property type="molecule type" value="Genomic_DNA"/>
</dbReference>